<dbReference type="EMBL" id="JAVDSG010000001">
    <property type="protein sequence ID" value="MDR6597551.1"/>
    <property type="molecule type" value="Genomic_DNA"/>
</dbReference>
<dbReference type="Pfam" id="PF18928">
    <property type="entry name" value="DUF5677"/>
    <property type="match status" value="1"/>
</dbReference>
<keyword evidence="2" id="KW-1185">Reference proteome</keyword>
<gene>
    <name evidence="1" type="ORF">J2S66_005935</name>
</gene>
<dbReference type="Proteomes" id="UP001268819">
    <property type="component" value="Unassembled WGS sequence"/>
</dbReference>
<dbReference type="RefSeq" id="WP_310310941.1">
    <property type="nucleotide sequence ID" value="NZ_BAAAXB010000001.1"/>
</dbReference>
<name>A0ABU1Q3U1_9PSEU</name>
<organism evidence="1 2">
    <name type="scientific">Saccharothrix longispora</name>
    <dbReference type="NCBI Taxonomy" id="33920"/>
    <lineage>
        <taxon>Bacteria</taxon>
        <taxon>Bacillati</taxon>
        <taxon>Actinomycetota</taxon>
        <taxon>Actinomycetes</taxon>
        <taxon>Pseudonocardiales</taxon>
        <taxon>Pseudonocardiaceae</taxon>
        <taxon>Saccharothrix</taxon>
    </lineage>
</organism>
<accession>A0ABU1Q3U1</accession>
<comment type="caution">
    <text evidence="1">The sequence shown here is derived from an EMBL/GenBank/DDBJ whole genome shotgun (WGS) entry which is preliminary data.</text>
</comment>
<evidence type="ECO:0000313" key="1">
    <source>
        <dbReference type="EMBL" id="MDR6597551.1"/>
    </source>
</evidence>
<sequence length="371" mass="41790">MGKLEQDDEKPDSYFEMTSEKSVFFSIFLDIAHEQIDRGVEVDEAVRKTADAFIKALPAITQTTVQSLHESKSTLLDALTESRRQMESEIQDKWGTAFGNYQAVAYLAYELCNKAREGYLNSLEHGGSEDLTVEMLFLLLGRACTVAEEVLCLMRGGLEDGAVARRRTLHELAVVTNLLAENSLLSLGERYQDYAVVEQYEDMKNYQENVERLGYTPFSAEDVETVREQYDEMLTKYGSTFRKPHEWARPLFTSSTEQITFVKLEKLVKLDHLRPFYRQSNHYVHAGPRAALLNVIDRDYGSFIGVGARWDVALGEIGHGSLISLLQCTSALLAYDFDAHDNPDITVGLHCMAQLVDDAGLSFSRASSRHG</sequence>
<evidence type="ECO:0000313" key="2">
    <source>
        <dbReference type="Proteomes" id="UP001268819"/>
    </source>
</evidence>
<protein>
    <submittedName>
        <fullName evidence="1">Uncharacterized protein</fullName>
    </submittedName>
</protein>
<reference evidence="1 2" key="1">
    <citation type="submission" date="2023-07" db="EMBL/GenBank/DDBJ databases">
        <title>Sequencing the genomes of 1000 actinobacteria strains.</title>
        <authorList>
            <person name="Klenk H.-P."/>
        </authorList>
    </citation>
    <scope>NUCLEOTIDE SEQUENCE [LARGE SCALE GENOMIC DNA]</scope>
    <source>
        <strain evidence="1 2">DSM 43749</strain>
    </source>
</reference>
<dbReference type="InterPro" id="IPR043733">
    <property type="entry name" value="DUF5677"/>
</dbReference>
<proteinExistence type="predicted"/>